<evidence type="ECO:0000313" key="1">
    <source>
        <dbReference type="EMBL" id="MBB5837765.1"/>
    </source>
</evidence>
<dbReference type="AlphaFoldDB" id="A0A7W9MW11"/>
<protein>
    <submittedName>
        <fullName evidence="1">Uncharacterized protein</fullName>
    </submittedName>
</protein>
<proteinExistence type="predicted"/>
<name>A0A7W9MW11_9ACTN</name>
<dbReference type="EMBL" id="JACHMY010000001">
    <property type="protein sequence ID" value="MBB5837765.1"/>
    <property type="molecule type" value="Genomic_DNA"/>
</dbReference>
<dbReference type="Proteomes" id="UP000549971">
    <property type="component" value="Unassembled WGS sequence"/>
</dbReference>
<keyword evidence="2" id="KW-1185">Reference proteome</keyword>
<reference evidence="1 2" key="1">
    <citation type="submission" date="2020-08" db="EMBL/GenBank/DDBJ databases">
        <title>Sequencing the genomes of 1000 actinobacteria strains.</title>
        <authorList>
            <person name="Klenk H.-P."/>
        </authorList>
    </citation>
    <scope>NUCLEOTIDE SEQUENCE [LARGE SCALE GENOMIC DNA]</scope>
    <source>
        <strain evidence="1 2">DSM 28967</strain>
    </source>
</reference>
<accession>A0A7W9MW11</accession>
<organism evidence="1 2">
    <name type="scientific">Kribbella italica</name>
    <dbReference type="NCBI Taxonomy" id="1540520"/>
    <lineage>
        <taxon>Bacteria</taxon>
        <taxon>Bacillati</taxon>
        <taxon>Actinomycetota</taxon>
        <taxon>Actinomycetes</taxon>
        <taxon>Propionibacteriales</taxon>
        <taxon>Kribbellaceae</taxon>
        <taxon>Kribbella</taxon>
    </lineage>
</organism>
<gene>
    <name evidence="1" type="ORF">HDA39_004499</name>
</gene>
<evidence type="ECO:0000313" key="2">
    <source>
        <dbReference type="Proteomes" id="UP000549971"/>
    </source>
</evidence>
<comment type="caution">
    <text evidence="1">The sequence shown here is derived from an EMBL/GenBank/DDBJ whole genome shotgun (WGS) entry which is preliminary data.</text>
</comment>
<dbReference type="RefSeq" id="WP_184798032.1">
    <property type="nucleotide sequence ID" value="NZ_JACHMY010000001.1"/>
</dbReference>
<sequence length="56" mass="6046">MTEGTGAHAQRAQTCGATAEMTLQGVSAHDHHICRRPAGHDLAHRCSVCPHSWEVK</sequence>